<dbReference type="EMBL" id="JAZHYN010000009">
    <property type="protein sequence ID" value="MEF3365832.1"/>
    <property type="molecule type" value="Genomic_DNA"/>
</dbReference>
<dbReference type="PANTHER" id="PTHR22603">
    <property type="entry name" value="CHOLINE/ETHANOALAMINE KINASE"/>
    <property type="match status" value="1"/>
</dbReference>
<dbReference type="Pfam" id="PF01636">
    <property type="entry name" value="APH"/>
    <property type="match status" value="1"/>
</dbReference>
<dbReference type="Gene3D" id="3.30.200.20">
    <property type="entry name" value="Phosphorylase Kinase, domain 1"/>
    <property type="match status" value="1"/>
</dbReference>
<evidence type="ECO:0000313" key="2">
    <source>
        <dbReference type="EMBL" id="MEF3365832.1"/>
    </source>
</evidence>
<accession>A0ABU7XFP3</accession>
<dbReference type="InterPro" id="IPR011009">
    <property type="entry name" value="Kinase-like_dom_sf"/>
</dbReference>
<name>A0ABU7XFP3_9HYPH</name>
<keyword evidence="3" id="KW-1185">Reference proteome</keyword>
<protein>
    <submittedName>
        <fullName evidence="2">Phosphotransferase</fullName>
    </submittedName>
</protein>
<reference evidence="2 3" key="1">
    <citation type="submission" date="2024-02" db="EMBL/GenBank/DDBJ databases">
        <authorList>
            <person name="Grouzdev D."/>
        </authorList>
    </citation>
    <scope>NUCLEOTIDE SEQUENCE [LARGE SCALE GENOMIC DNA]</scope>
    <source>
        <strain evidence="2 3">9N</strain>
    </source>
</reference>
<organism evidence="2 3">
    <name type="scientific">Methylocystis borbori</name>
    <dbReference type="NCBI Taxonomy" id="3118750"/>
    <lineage>
        <taxon>Bacteria</taxon>
        <taxon>Pseudomonadati</taxon>
        <taxon>Pseudomonadota</taxon>
        <taxon>Alphaproteobacteria</taxon>
        <taxon>Hyphomicrobiales</taxon>
        <taxon>Methylocystaceae</taxon>
        <taxon>Methylocystis</taxon>
    </lineage>
</organism>
<dbReference type="Proteomes" id="UP001350748">
    <property type="component" value="Unassembled WGS sequence"/>
</dbReference>
<sequence length="292" mass="32938">MAADAPDPEMLIRALPIWTGAVEIEPLHGGITNKNYLAKEKGRRFVVRFGEDIPAHGIMRFNELAAARAGAAAGISPEVIYAASPFLVMEFIDGRTYGPEDIRQNLLRCVALVKRAHRDMPDHLRGPTLSFNVFHVIRDYARTLAEEGGRKTRDLPQFLERAKKLERAVGPIDLVFGHNDLLAANFIDDGQRLWLVDWDYAGWNTPLFDLGGLSSNNGFDAGDDETMLGHYFEAAPTDELRRHFRAMRCASLLRESLWSMVSEIKSTIDFDYVSYTEENLRRFEAAYGEMEA</sequence>
<dbReference type="PANTHER" id="PTHR22603:SF66">
    <property type="entry name" value="ETHANOLAMINE KINASE"/>
    <property type="match status" value="1"/>
</dbReference>
<feature type="domain" description="Aminoglycoside phosphotransferase" evidence="1">
    <location>
        <begin position="23"/>
        <end position="235"/>
    </location>
</feature>
<proteinExistence type="predicted"/>
<evidence type="ECO:0000313" key="3">
    <source>
        <dbReference type="Proteomes" id="UP001350748"/>
    </source>
</evidence>
<evidence type="ECO:0000259" key="1">
    <source>
        <dbReference type="Pfam" id="PF01636"/>
    </source>
</evidence>
<gene>
    <name evidence="2" type="ORF">V3H18_04710</name>
</gene>
<dbReference type="CDD" id="cd05151">
    <property type="entry name" value="ChoK-like"/>
    <property type="match status" value="1"/>
</dbReference>
<dbReference type="InterPro" id="IPR002575">
    <property type="entry name" value="Aminoglycoside_PTrfase"/>
</dbReference>
<comment type="caution">
    <text evidence="2">The sequence shown here is derived from an EMBL/GenBank/DDBJ whole genome shotgun (WGS) entry which is preliminary data.</text>
</comment>
<dbReference type="SUPFAM" id="SSF56112">
    <property type="entry name" value="Protein kinase-like (PK-like)"/>
    <property type="match status" value="1"/>
</dbReference>
<dbReference type="RefSeq" id="WP_332080769.1">
    <property type="nucleotide sequence ID" value="NZ_JAZHYN010000009.1"/>
</dbReference>
<dbReference type="Gene3D" id="3.90.1200.10">
    <property type="match status" value="1"/>
</dbReference>